<organism evidence="2 3">
    <name type="scientific">Treponema primitia (strain ATCC BAA-887 / DSM 12427 / ZAS-2)</name>
    <dbReference type="NCBI Taxonomy" id="545694"/>
    <lineage>
        <taxon>Bacteria</taxon>
        <taxon>Pseudomonadati</taxon>
        <taxon>Spirochaetota</taxon>
        <taxon>Spirochaetia</taxon>
        <taxon>Spirochaetales</taxon>
        <taxon>Treponemataceae</taxon>
        <taxon>Treponema</taxon>
    </lineage>
</organism>
<gene>
    <name evidence="2" type="ordered locus">TREPR_1140</name>
</gene>
<dbReference type="GO" id="GO:0016151">
    <property type="term" value="F:nickel cation binding"/>
    <property type="evidence" value="ECO:0007669"/>
    <property type="project" value="InterPro"/>
</dbReference>
<keyword evidence="3" id="KW-1185">Reference proteome</keyword>
<dbReference type="InterPro" id="IPR027417">
    <property type="entry name" value="P-loop_NTPase"/>
</dbReference>
<proteinExistence type="predicted"/>
<evidence type="ECO:0000313" key="2">
    <source>
        <dbReference type="EMBL" id="AEF85942.1"/>
    </source>
</evidence>
<dbReference type="RefSeq" id="WP_015708932.1">
    <property type="nucleotide sequence ID" value="NC_015578.1"/>
</dbReference>
<dbReference type="Pfam" id="PF02492">
    <property type="entry name" value="cobW"/>
    <property type="match status" value="1"/>
</dbReference>
<accession>F5YH65</accession>
<reference evidence="3" key="1">
    <citation type="submission" date="2009-12" db="EMBL/GenBank/DDBJ databases">
        <title>Complete sequence of Treponema primitia strain ZAS-2.</title>
        <authorList>
            <person name="Tetu S.G."/>
            <person name="Matson E."/>
            <person name="Ren Q."/>
            <person name="Seshadri R."/>
            <person name="Elbourne L."/>
            <person name="Hassan K.A."/>
            <person name="Durkin A."/>
            <person name="Radune D."/>
            <person name="Mohamoud Y."/>
            <person name="Shay R."/>
            <person name="Jin S."/>
            <person name="Zhang X."/>
            <person name="Lucey K."/>
            <person name="Ballor N.R."/>
            <person name="Ottesen E."/>
            <person name="Rosenthal R."/>
            <person name="Allen A."/>
            <person name="Leadbetter J.R."/>
            <person name="Paulsen I.T."/>
        </authorList>
    </citation>
    <scope>NUCLEOTIDE SEQUENCE [LARGE SCALE GENOMIC DNA]</scope>
    <source>
        <strain evidence="3">ATCC BAA-887 / DSM 12427 / ZAS-2</strain>
    </source>
</reference>
<dbReference type="eggNOG" id="COG0378">
    <property type="taxonomic scope" value="Bacteria"/>
</dbReference>
<dbReference type="Gene3D" id="3.40.50.300">
    <property type="entry name" value="P-loop containing nucleotide triphosphate hydrolases"/>
    <property type="match status" value="1"/>
</dbReference>
<evidence type="ECO:0000313" key="3">
    <source>
        <dbReference type="Proteomes" id="UP000009223"/>
    </source>
</evidence>
<protein>
    <submittedName>
        <fullName evidence="2">Cobalamin synthesis protein, P47K</fullName>
    </submittedName>
</protein>
<feature type="domain" description="CobW/HypB/UreG nucleotide-binding" evidence="1">
    <location>
        <begin position="5"/>
        <end position="164"/>
    </location>
</feature>
<dbReference type="SUPFAM" id="SSF52540">
    <property type="entry name" value="P-loop containing nucleoside triphosphate hydrolases"/>
    <property type="match status" value="1"/>
</dbReference>
<dbReference type="GO" id="GO:0003924">
    <property type="term" value="F:GTPase activity"/>
    <property type="evidence" value="ECO:0007669"/>
    <property type="project" value="InterPro"/>
</dbReference>
<dbReference type="AlphaFoldDB" id="F5YH65"/>
<evidence type="ECO:0000259" key="1">
    <source>
        <dbReference type="Pfam" id="PF02492"/>
    </source>
</evidence>
<dbReference type="KEGG" id="tpi:TREPR_1140"/>
<sequence length="237" mass="25676">MRLVTFAGPPSAGKTSAAIKTAEALMKEGLTVGAVKFDCISTTDDELYQKRGIPVLTGISGNFCPDHYFITNIEDCVAWGLSRNLDYLFSESAGLCNRCSPHIKGVRSLCVIDCLSGVNTPKKIGPMLLFADMVVITKADVVSQAEREVFAFRAREANRNARFLFVNGLTGEGASELARFLRDAPEVATLNHGQIRFPLPSALCSYCLGETRIGPDYATNSMIARKIEIPPVGEAHV</sequence>
<name>F5YH65_TREPZ</name>
<dbReference type="PANTHER" id="PTHR30134">
    <property type="entry name" value="HYDROGENASE PROTEIN ASSEMBLY PROTEIN, NICKEL CHAPERONE"/>
    <property type="match status" value="1"/>
</dbReference>
<dbReference type="InterPro" id="IPR003495">
    <property type="entry name" value="CobW/HypB/UreG_nucleotide-bd"/>
</dbReference>
<dbReference type="PANTHER" id="PTHR30134:SF1">
    <property type="entry name" value="COBW_HYPB_UREG NUCLEOTIDE-BINDING DOMAIN-CONTAINING PROTEIN"/>
    <property type="match status" value="1"/>
</dbReference>
<dbReference type="GO" id="GO:0051604">
    <property type="term" value="P:protein maturation"/>
    <property type="evidence" value="ECO:0007669"/>
    <property type="project" value="InterPro"/>
</dbReference>
<dbReference type="InterPro" id="IPR004392">
    <property type="entry name" value="Hyd_mat_HypB"/>
</dbReference>
<dbReference type="EMBL" id="CP001843">
    <property type="protein sequence ID" value="AEF85942.1"/>
    <property type="molecule type" value="Genomic_DNA"/>
</dbReference>
<dbReference type="STRING" id="545694.TREPR_1140"/>
<dbReference type="HOGENOM" id="CLU_1193419_0_0_12"/>
<dbReference type="OrthoDB" id="9777530at2"/>
<dbReference type="GO" id="GO:0008270">
    <property type="term" value="F:zinc ion binding"/>
    <property type="evidence" value="ECO:0007669"/>
    <property type="project" value="TreeGrafter"/>
</dbReference>
<reference evidence="2 3" key="2">
    <citation type="journal article" date="2011" name="ISME J.">
        <title>RNA-seq reveals cooperative metabolic interactions between two termite-gut spirochete species in co-culture.</title>
        <authorList>
            <person name="Rosenthal A.Z."/>
            <person name="Matson E.G."/>
            <person name="Eldar A."/>
            <person name="Leadbetter J.R."/>
        </authorList>
    </citation>
    <scope>NUCLEOTIDE SEQUENCE [LARGE SCALE GENOMIC DNA]</scope>
    <source>
        <strain evidence="3">ATCC BAA-887 / DSM 12427 / ZAS-2</strain>
    </source>
</reference>
<dbReference type="Proteomes" id="UP000009223">
    <property type="component" value="Chromosome"/>
</dbReference>